<feature type="domain" description="BHLH" evidence="8">
    <location>
        <begin position="255"/>
        <end position="314"/>
    </location>
</feature>
<sequence>MQSEDQELLAELMEASFNDADVFLRGAGESLDMQEFQGYPQVTPAHRHEQLAYENNGVSYLDDMFTGLDQEHVIGHEHGRQESISNQNNAGHMRENGVSNGVGGGNSDVNMNRDTNVPGVNDAGLLFQQYQSQMSGATNESLASLPDSFYGSSLDSNVSEVSSMHSFTSSGQLMPQPIDENSILVNRMSPSSFRDTIRPGNFLSTSLRTPSSMTRQARQPSFTDGSVSQSHMNMLVGSVPKNVTSMLTPDEKLKRKREFHNAVERRRRELIKQKIKELSKLVPPSLLNYDSEGNQIKSNRGTILDKSVEYLEYLLYVIEVQKRKREALQDKIEQLTILRNKMNNEPNNLPRVSSQTTLKANDFKHDQYDSQNFNPHENTQMNDVDMTHNNPENSQHDDLQEFLSGDIVEAEDNAKLMFKGYNPAEYLLDFE</sequence>
<evidence type="ECO:0000259" key="8">
    <source>
        <dbReference type="PROSITE" id="PS50888"/>
    </source>
</evidence>
<evidence type="ECO:0000313" key="10">
    <source>
        <dbReference type="Proteomes" id="UP001623330"/>
    </source>
</evidence>
<keyword evidence="3" id="KW-0238">DNA-binding</keyword>
<keyword evidence="4" id="KW-0804">Transcription</keyword>
<comment type="caution">
    <text evidence="9">The sequence shown here is derived from an EMBL/GenBank/DDBJ whole genome shotgun (WGS) entry which is preliminary data.</text>
</comment>
<dbReference type="Gene3D" id="4.10.280.10">
    <property type="entry name" value="Helix-loop-helix DNA-binding domain"/>
    <property type="match status" value="1"/>
</dbReference>
<dbReference type="Proteomes" id="UP001623330">
    <property type="component" value="Unassembled WGS sequence"/>
</dbReference>
<evidence type="ECO:0000256" key="2">
    <source>
        <dbReference type="ARBA" id="ARBA00023015"/>
    </source>
</evidence>
<feature type="coiled-coil region" evidence="6">
    <location>
        <begin position="318"/>
        <end position="345"/>
    </location>
</feature>
<evidence type="ECO:0000313" key="9">
    <source>
        <dbReference type="EMBL" id="KAL3234369.1"/>
    </source>
</evidence>
<dbReference type="PANTHER" id="PTHR45776:SF2">
    <property type="entry name" value="MIP04163P"/>
    <property type="match status" value="1"/>
</dbReference>
<keyword evidence="2" id="KW-0805">Transcription regulation</keyword>
<dbReference type="PROSITE" id="PS50888">
    <property type="entry name" value="BHLH"/>
    <property type="match status" value="1"/>
</dbReference>
<feature type="compositionally biased region" description="Polar residues" evidence="7">
    <location>
        <begin position="369"/>
        <end position="393"/>
    </location>
</feature>
<feature type="compositionally biased region" description="Polar residues" evidence="7">
    <location>
        <begin position="202"/>
        <end position="228"/>
    </location>
</feature>
<dbReference type="Pfam" id="PF00010">
    <property type="entry name" value="HLH"/>
    <property type="match status" value="1"/>
</dbReference>
<evidence type="ECO:0000256" key="6">
    <source>
        <dbReference type="SAM" id="Coils"/>
    </source>
</evidence>
<name>A0ABR4NYX2_9SACH</name>
<keyword evidence="10" id="KW-1185">Reference proteome</keyword>
<keyword evidence="5" id="KW-0539">Nucleus</keyword>
<dbReference type="CDD" id="cd11387">
    <property type="entry name" value="bHLHzip_USF_MITF"/>
    <property type="match status" value="1"/>
</dbReference>
<dbReference type="SMART" id="SM00353">
    <property type="entry name" value="HLH"/>
    <property type="match status" value="1"/>
</dbReference>
<organism evidence="9 10">
    <name type="scientific">Nakaseomyces bracarensis</name>
    <dbReference type="NCBI Taxonomy" id="273131"/>
    <lineage>
        <taxon>Eukaryota</taxon>
        <taxon>Fungi</taxon>
        <taxon>Dikarya</taxon>
        <taxon>Ascomycota</taxon>
        <taxon>Saccharomycotina</taxon>
        <taxon>Saccharomycetes</taxon>
        <taxon>Saccharomycetales</taxon>
        <taxon>Saccharomycetaceae</taxon>
        <taxon>Nakaseomyces</taxon>
    </lineage>
</organism>
<evidence type="ECO:0000256" key="7">
    <source>
        <dbReference type="SAM" id="MobiDB-lite"/>
    </source>
</evidence>
<comment type="subcellular location">
    <subcellularLocation>
        <location evidence="1">Nucleus</location>
    </subcellularLocation>
</comment>
<feature type="region of interest" description="Disordered" evidence="7">
    <location>
        <begin position="83"/>
        <end position="106"/>
    </location>
</feature>
<dbReference type="InterPro" id="IPR011598">
    <property type="entry name" value="bHLH_dom"/>
</dbReference>
<feature type="region of interest" description="Disordered" evidence="7">
    <location>
        <begin position="195"/>
        <end position="228"/>
    </location>
</feature>
<evidence type="ECO:0000256" key="4">
    <source>
        <dbReference type="ARBA" id="ARBA00023163"/>
    </source>
</evidence>
<evidence type="ECO:0000256" key="1">
    <source>
        <dbReference type="ARBA" id="ARBA00004123"/>
    </source>
</evidence>
<protein>
    <submittedName>
        <fullName evidence="9">Retrograde regulation protein 3</fullName>
    </submittedName>
</protein>
<proteinExistence type="predicted"/>
<evidence type="ECO:0000256" key="5">
    <source>
        <dbReference type="ARBA" id="ARBA00023242"/>
    </source>
</evidence>
<accession>A0ABR4NYX2</accession>
<evidence type="ECO:0000256" key="3">
    <source>
        <dbReference type="ARBA" id="ARBA00023125"/>
    </source>
</evidence>
<dbReference type="EMBL" id="JBEVYD010000003">
    <property type="protein sequence ID" value="KAL3234369.1"/>
    <property type="molecule type" value="Genomic_DNA"/>
</dbReference>
<dbReference type="InterPro" id="IPR036638">
    <property type="entry name" value="HLH_DNA-bd_sf"/>
</dbReference>
<dbReference type="PANTHER" id="PTHR45776">
    <property type="entry name" value="MIP04163P"/>
    <property type="match status" value="1"/>
</dbReference>
<reference evidence="9 10" key="1">
    <citation type="submission" date="2024-05" db="EMBL/GenBank/DDBJ databases">
        <title>Long read based assembly of the Candida bracarensis genome reveals expanded adhesin content.</title>
        <authorList>
            <person name="Marcet-Houben M."/>
            <person name="Ksiezopolska E."/>
            <person name="Gabaldon T."/>
        </authorList>
    </citation>
    <scope>NUCLEOTIDE SEQUENCE [LARGE SCALE GENOMIC DNA]</scope>
    <source>
        <strain evidence="9 10">CBM6</strain>
    </source>
</reference>
<gene>
    <name evidence="9" type="ORF">RNJ44_03131</name>
</gene>
<keyword evidence="6" id="KW-0175">Coiled coil</keyword>
<dbReference type="SUPFAM" id="SSF47459">
    <property type="entry name" value="HLH, helix-loop-helix DNA-binding domain"/>
    <property type="match status" value="1"/>
</dbReference>
<feature type="region of interest" description="Disordered" evidence="7">
    <location>
        <begin position="367"/>
        <end position="396"/>
    </location>
</feature>